<feature type="transmembrane region" description="Helical" evidence="7">
    <location>
        <begin position="63"/>
        <end position="81"/>
    </location>
</feature>
<dbReference type="EMBL" id="JBEXIP010000006">
    <property type="protein sequence ID" value="MET8433322.1"/>
    <property type="molecule type" value="Genomic_DNA"/>
</dbReference>
<feature type="transmembrane region" description="Helical" evidence="7">
    <location>
        <begin position="24"/>
        <end position="42"/>
    </location>
</feature>
<evidence type="ECO:0000259" key="8">
    <source>
        <dbReference type="Pfam" id="PF02397"/>
    </source>
</evidence>
<dbReference type="InterPro" id="IPR003362">
    <property type="entry name" value="Bact_transf"/>
</dbReference>
<keyword evidence="4 7" id="KW-0812">Transmembrane</keyword>
<feature type="transmembrane region" description="Helical" evidence="7">
    <location>
        <begin position="87"/>
        <end position="104"/>
    </location>
</feature>
<dbReference type="PANTHER" id="PTHR30576">
    <property type="entry name" value="COLANIC BIOSYNTHESIS UDP-GLUCOSE LIPID CARRIER TRANSFERASE"/>
    <property type="match status" value="1"/>
</dbReference>
<comment type="subcellular location">
    <subcellularLocation>
        <location evidence="1">Membrane</location>
        <topology evidence="1">Multi-pass membrane protein</topology>
    </subcellularLocation>
</comment>
<dbReference type="InterPro" id="IPR017475">
    <property type="entry name" value="EPS_sugar_tfrase"/>
</dbReference>
<dbReference type="NCBIfam" id="TIGR03025">
    <property type="entry name" value="EPS_sugtrans"/>
    <property type="match status" value="1"/>
</dbReference>
<keyword evidence="6 7" id="KW-0472">Membrane</keyword>
<comment type="similarity">
    <text evidence="2">Belongs to the bacterial sugar transferase family.</text>
</comment>
<gene>
    <name evidence="9" type="ORF">ABZV61_11040</name>
</gene>
<evidence type="ECO:0000313" key="10">
    <source>
        <dbReference type="Proteomes" id="UP001550044"/>
    </source>
</evidence>
<evidence type="ECO:0000256" key="1">
    <source>
        <dbReference type="ARBA" id="ARBA00004141"/>
    </source>
</evidence>
<name>A0ABV2U666_9ACTN</name>
<evidence type="ECO:0000256" key="6">
    <source>
        <dbReference type="ARBA" id="ARBA00023136"/>
    </source>
</evidence>
<dbReference type="Proteomes" id="UP001550044">
    <property type="component" value="Unassembled WGS sequence"/>
</dbReference>
<evidence type="ECO:0000256" key="7">
    <source>
        <dbReference type="SAM" id="Phobius"/>
    </source>
</evidence>
<dbReference type="PANTHER" id="PTHR30576:SF10">
    <property type="entry name" value="SLL5057 PROTEIN"/>
    <property type="match status" value="1"/>
</dbReference>
<evidence type="ECO:0000313" key="9">
    <source>
        <dbReference type="EMBL" id="MET8433322.1"/>
    </source>
</evidence>
<evidence type="ECO:0000256" key="4">
    <source>
        <dbReference type="ARBA" id="ARBA00022692"/>
    </source>
</evidence>
<feature type="transmembrane region" description="Helical" evidence="7">
    <location>
        <begin position="265"/>
        <end position="285"/>
    </location>
</feature>
<protein>
    <submittedName>
        <fullName evidence="9">Sugar transferase</fullName>
        <ecNumber evidence="9">2.7.8.-</ecNumber>
    </submittedName>
</protein>
<dbReference type="EC" id="2.7.8.-" evidence="9"/>
<comment type="caution">
    <text evidence="9">The sequence shown here is derived from an EMBL/GenBank/DDBJ whole genome shotgun (WGS) entry which is preliminary data.</text>
</comment>
<dbReference type="Pfam" id="PF13727">
    <property type="entry name" value="CoA_binding_3"/>
    <property type="match status" value="1"/>
</dbReference>
<reference evidence="9 10" key="1">
    <citation type="submission" date="2024-06" db="EMBL/GenBank/DDBJ databases">
        <title>The Natural Products Discovery Center: Release of the First 8490 Sequenced Strains for Exploring Actinobacteria Biosynthetic Diversity.</title>
        <authorList>
            <person name="Kalkreuter E."/>
            <person name="Kautsar S.A."/>
            <person name="Yang D."/>
            <person name="Bader C.D."/>
            <person name="Teijaro C.N."/>
            <person name="Fluegel L."/>
            <person name="Davis C.M."/>
            <person name="Simpson J.R."/>
            <person name="Lauterbach L."/>
            <person name="Steele A.D."/>
            <person name="Gui C."/>
            <person name="Meng S."/>
            <person name="Li G."/>
            <person name="Viehrig K."/>
            <person name="Ye F."/>
            <person name="Su P."/>
            <person name="Kiefer A.F."/>
            <person name="Nichols A."/>
            <person name="Cepeda A.J."/>
            <person name="Yan W."/>
            <person name="Fan B."/>
            <person name="Jiang Y."/>
            <person name="Adhikari A."/>
            <person name="Zheng C.-J."/>
            <person name="Schuster L."/>
            <person name="Cowan T.M."/>
            <person name="Smanski M.J."/>
            <person name="Chevrette M.G."/>
            <person name="De Carvalho L.P.S."/>
            <person name="Shen B."/>
        </authorList>
    </citation>
    <scope>NUCLEOTIDE SEQUENCE [LARGE SCALE GENOMIC DNA]</scope>
    <source>
        <strain evidence="9 10">NPDC005137</strain>
    </source>
</reference>
<keyword evidence="10" id="KW-1185">Reference proteome</keyword>
<sequence>MVLGIASAARFSLASDARVNAPFSPSYDVLGVVMAIVWWLALNAFRTRSPRVIGHGTEEYRRVIRATWAAFALMAVLAVTFKVDASRLYLAIAFPVGLMSLLLWRKVARVLLHRHRAAGRALSNVLVIGGRESACRIAASLAGVPQSGYRVTGAWVPEGEGVDEPVTQRGIAVLGRNHTLQEMLWLSGADAVMVTDTEHLGPDGLRELAWGLEGTGIELMLSPNVVNVDGSRLHFHEISGLPILHLDEPQFAGASRLAKTLFDRVGASVLVLILSPVLMVCAALVKLTSEGPVLYVQDRIGRDGRPFRMIKFRSMRVGADAELAALLATEGKSIAELPKLVDDPRVTAVGRVMRRCSLDELPQLFNVLKGDMSLVGPRPQRHFEVARYDHVATRRLTVRPGMTGLWQVSGRSNLDFAQAIRLDVDYVENWSLTGDLIILWRTFRAVMASDGAY</sequence>
<organism evidence="9 10">
    <name type="scientific">Streptomyces sp. 900116325</name>
    <dbReference type="NCBI Taxonomy" id="3154295"/>
    <lineage>
        <taxon>Bacteria</taxon>
        <taxon>Bacillati</taxon>
        <taxon>Actinomycetota</taxon>
        <taxon>Actinomycetes</taxon>
        <taxon>Kitasatosporales</taxon>
        <taxon>Streptomycetaceae</taxon>
        <taxon>Streptomyces</taxon>
    </lineage>
</organism>
<accession>A0ABV2U666</accession>
<proteinExistence type="inferred from homology"/>
<keyword evidence="3 9" id="KW-0808">Transferase</keyword>
<dbReference type="Pfam" id="PF02397">
    <property type="entry name" value="Bac_transf"/>
    <property type="match status" value="1"/>
</dbReference>
<evidence type="ECO:0000256" key="3">
    <source>
        <dbReference type="ARBA" id="ARBA00022679"/>
    </source>
</evidence>
<feature type="domain" description="Bacterial sugar transferase" evidence="8">
    <location>
        <begin position="259"/>
        <end position="447"/>
    </location>
</feature>
<evidence type="ECO:0000256" key="2">
    <source>
        <dbReference type="ARBA" id="ARBA00006464"/>
    </source>
</evidence>
<evidence type="ECO:0000256" key="5">
    <source>
        <dbReference type="ARBA" id="ARBA00022989"/>
    </source>
</evidence>
<dbReference type="GO" id="GO:0016740">
    <property type="term" value="F:transferase activity"/>
    <property type="evidence" value="ECO:0007669"/>
    <property type="project" value="UniProtKB-KW"/>
</dbReference>
<dbReference type="RefSeq" id="WP_356709385.1">
    <property type="nucleotide sequence ID" value="NZ_JBEXIP010000006.1"/>
</dbReference>
<keyword evidence="5 7" id="KW-1133">Transmembrane helix</keyword>